<accession>A0A7Y8VS18</accession>
<keyword evidence="3" id="KW-1185">Reference proteome</keyword>
<organism evidence="2 3">
    <name type="scientific">Mogibacterium timidum</name>
    <dbReference type="NCBI Taxonomy" id="35519"/>
    <lineage>
        <taxon>Bacteria</taxon>
        <taxon>Bacillati</taxon>
        <taxon>Bacillota</taxon>
        <taxon>Clostridia</taxon>
        <taxon>Peptostreptococcales</taxon>
        <taxon>Anaerovoracaceae</taxon>
        <taxon>Mogibacterium</taxon>
    </lineage>
</organism>
<reference evidence="2 3" key="1">
    <citation type="submission" date="2020-06" db="EMBL/GenBank/DDBJ databases">
        <title>Mogibacterium timidum strain W9173 genomic sequence.</title>
        <authorList>
            <person name="Wade W.G."/>
            <person name="Johnston C.D."/>
            <person name="Chen T."/>
            <person name="Dewhirst F.E."/>
        </authorList>
    </citation>
    <scope>NUCLEOTIDE SEQUENCE [LARGE SCALE GENOMIC DNA]</scope>
    <source>
        <strain evidence="2 3">W9173</strain>
    </source>
</reference>
<feature type="domain" description="CobQ/CobB/MinD/ParA nucleotide binding" evidence="1">
    <location>
        <begin position="26"/>
        <end position="153"/>
    </location>
</feature>
<dbReference type="Gene3D" id="3.40.50.300">
    <property type="entry name" value="P-loop containing nucleotide triphosphate hydrolases"/>
    <property type="match status" value="1"/>
</dbReference>
<dbReference type="SUPFAM" id="SSF52540">
    <property type="entry name" value="P-loop containing nucleoside triphosphate hydrolases"/>
    <property type="match status" value="1"/>
</dbReference>
<dbReference type="InterPro" id="IPR002586">
    <property type="entry name" value="CobQ/CobB/MinD/ParA_Nub-bd_dom"/>
</dbReference>
<dbReference type="InterPro" id="IPR027417">
    <property type="entry name" value="P-loop_NTPase"/>
</dbReference>
<evidence type="ECO:0000259" key="1">
    <source>
        <dbReference type="Pfam" id="PF01656"/>
    </source>
</evidence>
<sequence length="235" mass="26576">MSIFYEMDKNFGDLLDEKKNFLFIGEAGSGKSEIVLNVAAKLAEKTGSRVQVFDMDQSKPLYRSRDMKDAFAHKGVEINYQLQFLDAPTVVGGVAESLMDKDVYTILDIGGGHNASRVVGVYSHLLKDDNTVPVYIINPFRPWTKSLQSINETMSEIVTAARLNRIYILGNPNLGYRTSVEDFMEGLEKLDEMLGEFVTVGSLVVREDIFEEASARTDRYLFPIELFLTYSWVDR</sequence>
<gene>
    <name evidence="2" type="ORF">HW270_04085</name>
</gene>
<dbReference type="Proteomes" id="UP000526307">
    <property type="component" value="Unassembled WGS sequence"/>
</dbReference>
<dbReference type="AlphaFoldDB" id="A0A7Y8VS18"/>
<dbReference type="EMBL" id="JABXYR010000001">
    <property type="protein sequence ID" value="NWO23260.1"/>
    <property type="molecule type" value="Genomic_DNA"/>
</dbReference>
<dbReference type="RefSeq" id="WP_009644312.1">
    <property type="nucleotide sequence ID" value="NZ_CAJPUB010000001.1"/>
</dbReference>
<evidence type="ECO:0000313" key="3">
    <source>
        <dbReference type="Proteomes" id="UP000526307"/>
    </source>
</evidence>
<protein>
    <recommendedName>
        <fullName evidence="1">CobQ/CobB/MinD/ParA nucleotide binding domain-containing protein</fullName>
    </recommendedName>
</protein>
<name>A0A7Y8VS18_9FIRM</name>
<proteinExistence type="predicted"/>
<comment type="caution">
    <text evidence="2">The sequence shown here is derived from an EMBL/GenBank/DDBJ whole genome shotgun (WGS) entry which is preliminary data.</text>
</comment>
<dbReference type="Pfam" id="PF01656">
    <property type="entry name" value="CbiA"/>
    <property type="match status" value="1"/>
</dbReference>
<evidence type="ECO:0000313" key="2">
    <source>
        <dbReference type="EMBL" id="NWO23260.1"/>
    </source>
</evidence>